<protein>
    <submittedName>
        <fullName evidence="1">Uncharacterized protein</fullName>
    </submittedName>
</protein>
<sequence length="66" mass="6742">MIAVICGLVNPTTIGIIAAVIAPATIPANGPATPLVLEMIEEISDKKPAEDDSYIACVPAMLIPPS</sequence>
<dbReference type="EMBL" id="AP014523">
    <property type="protein sequence ID" value="BAO98180.1"/>
    <property type="molecule type" value="Genomic_DNA"/>
</dbReference>
<reference evidence="1 2" key="1">
    <citation type="submission" date="2013-11" db="EMBL/GenBank/DDBJ databases">
        <title>Estimation of Helicobacter pylori bacteriophage ecology using H. pylori isolates.</title>
        <authorList>
            <person name="Uchiyama J."/>
            <person name="Takemura-Uchiyama I."/>
            <person name="Ujihara T."/>
            <person name="Matsuzaki S."/>
        </authorList>
    </citation>
    <scope>NUCLEOTIDE SEQUENCE [LARGE SCALE GENOMIC DNA]</scope>
    <source>
        <strain evidence="1 2">NY40</strain>
    </source>
</reference>
<dbReference type="AlphaFoldDB" id="A0A060PU33"/>
<dbReference type="RefSeq" id="WP_039082617.1">
    <property type="nucleotide sequence ID" value="NZ_AP014523.1"/>
</dbReference>
<gene>
    <name evidence="1" type="ORF">NY40_1173</name>
</gene>
<evidence type="ECO:0000313" key="1">
    <source>
        <dbReference type="EMBL" id="BAO98180.1"/>
    </source>
</evidence>
<proteinExistence type="predicted"/>
<evidence type="ECO:0000313" key="2">
    <source>
        <dbReference type="Proteomes" id="UP000031662"/>
    </source>
</evidence>
<name>A0A060PU33_HELPX</name>
<dbReference type="Proteomes" id="UP000031662">
    <property type="component" value="Chromosome"/>
</dbReference>
<dbReference type="HOGENOM" id="CLU_2843865_0_0_7"/>
<accession>A0A060PU33</accession>
<organism evidence="1 2">
    <name type="scientific">Helicobacter pylori NY40</name>
    <dbReference type="NCBI Taxonomy" id="1426844"/>
    <lineage>
        <taxon>Bacteria</taxon>
        <taxon>Pseudomonadati</taxon>
        <taxon>Campylobacterota</taxon>
        <taxon>Epsilonproteobacteria</taxon>
        <taxon>Campylobacterales</taxon>
        <taxon>Helicobacteraceae</taxon>
        <taxon>Helicobacter</taxon>
    </lineage>
</organism>